<dbReference type="AlphaFoldDB" id="A0A343JFI3"/>
<protein>
    <submittedName>
        <fullName evidence="1">Uncharacterized protein</fullName>
    </submittedName>
</protein>
<dbReference type="KEGG" id="cia:BEN51_12780"/>
<evidence type="ECO:0000313" key="2">
    <source>
        <dbReference type="Proteomes" id="UP000264883"/>
    </source>
</evidence>
<dbReference type="RefSeq" id="WP_119866415.1">
    <property type="nucleotide sequence ID" value="NZ_CP016786.1"/>
</dbReference>
<dbReference type="EMBL" id="CP016786">
    <property type="protein sequence ID" value="ASW44291.1"/>
    <property type="molecule type" value="Genomic_DNA"/>
</dbReference>
<proteinExistence type="predicted"/>
<dbReference type="Proteomes" id="UP000264883">
    <property type="component" value="Chromosome"/>
</dbReference>
<reference evidence="1 2" key="1">
    <citation type="submission" date="2016-08" db="EMBL/GenBank/DDBJ databases">
        <title>Complete Genome Sequence Of The Indigo Reducing Clostridium isatidis DSM15098.</title>
        <authorList>
            <person name="Little G.T."/>
            <person name="Minton N.P."/>
        </authorList>
    </citation>
    <scope>NUCLEOTIDE SEQUENCE [LARGE SCALE GENOMIC DNA]</scope>
    <source>
        <strain evidence="1 2">DSM 15098</strain>
    </source>
</reference>
<dbReference type="OrthoDB" id="1935443at2"/>
<accession>A0A343JFI3</accession>
<organism evidence="1 2">
    <name type="scientific">Clostridium isatidis</name>
    <dbReference type="NCBI Taxonomy" id="182773"/>
    <lineage>
        <taxon>Bacteria</taxon>
        <taxon>Bacillati</taxon>
        <taxon>Bacillota</taxon>
        <taxon>Clostridia</taxon>
        <taxon>Eubacteriales</taxon>
        <taxon>Clostridiaceae</taxon>
        <taxon>Clostridium</taxon>
    </lineage>
</organism>
<keyword evidence="2" id="KW-1185">Reference proteome</keyword>
<evidence type="ECO:0000313" key="1">
    <source>
        <dbReference type="EMBL" id="ASW44291.1"/>
    </source>
</evidence>
<sequence>MPDYKMDVNGQLGLTEYSNIYDYINIVDKNDNFTITLNSVEERDINMITSMLKDSNFSILEQGINANGNYYINANKVK</sequence>
<name>A0A343JFI3_9CLOT</name>
<gene>
    <name evidence="1" type="ORF">BEN51_12780</name>
</gene>